<dbReference type="GO" id="GO:0036159">
    <property type="term" value="P:inner dynein arm assembly"/>
    <property type="evidence" value="ECO:0007669"/>
    <property type="project" value="TreeGrafter"/>
</dbReference>
<feature type="domain" description="RNA-polymerase II-associated protein 3-like C-terminal" evidence="11">
    <location>
        <begin position="108"/>
        <end position="209"/>
    </location>
</feature>
<comment type="function">
    <text evidence="1">Dynein-attachment factor required for cilia motility.</text>
</comment>
<dbReference type="PANTHER" id="PTHR28572">
    <property type="entry name" value="COILED-COIL DOMAIN-CONTAINING PROTEIN 103"/>
    <property type="match status" value="1"/>
</dbReference>
<keyword evidence="7" id="KW-0282">Flagellum</keyword>
<dbReference type="GO" id="GO:0031514">
    <property type="term" value="C:motile cilium"/>
    <property type="evidence" value="ECO:0007669"/>
    <property type="project" value="UniProtKB-SubCell"/>
</dbReference>
<evidence type="ECO:0000259" key="11">
    <source>
        <dbReference type="Pfam" id="PF13877"/>
    </source>
</evidence>
<gene>
    <name evidence="13" type="ORF">POBO1169_LOCUS4789</name>
</gene>
<reference evidence="13" key="1">
    <citation type="submission" date="2021-01" db="EMBL/GenBank/DDBJ databases">
        <authorList>
            <person name="Corre E."/>
            <person name="Pelletier E."/>
            <person name="Niang G."/>
            <person name="Scheremetjew M."/>
            <person name="Finn R."/>
            <person name="Kale V."/>
            <person name="Holt S."/>
            <person name="Cochrane G."/>
            <person name="Meng A."/>
            <person name="Brown T."/>
            <person name="Cohen L."/>
        </authorList>
    </citation>
    <scope>NUCLEOTIDE SEQUENCE</scope>
    <source>
        <strain evidence="13">CCMP722</strain>
    </source>
</reference>
<proteinExistence type="inferred from homology"/>
<protein>
    <submittedName>
        <fullName evidence="13">Uncharacterized protein</fullName>
    </submittedName>
</protein>
<dbReference type="PANTHER" id="PTHR28572:SF1">
    <property type="entry name" value="COILED-COIL DOMAIN-CONTAINING PROTEIN 103"/>
    <property type="match status" value="1"/>
</dbReference>
<accession>A0A7S0N1U1</accession>
<dbReference type="Pfam" id="PF13877">
    <property type="entry name" value="RPAP3_C"/>
    <property type="match status" value="1"/>
</dbReference>
<dbReference type="Pfam" id="PF15867">
    <property type="entry name" value="Dynein_attach_N"/>
    <property type="match status" value="1"/>
</dbReference>
<evidence type="ECO:0000256" key="8">
    <source>
        <dbReference type="ARBA" id="ARBA00023069"/>
    </source>
</evidence>
<dbReference type="GO" id="GO:0007368">
    <property type="term" value="P:determination of left/right symmetry"/>
    <property type="evidence" value="ECO:0007669"/>
    <property type="project" value="TreeGrafter"/>
</dbReference>
<dbReference type="GO" id="GO:0003351">
    <property type="term" value="P:epithelial cilium movement involved in extracellular fluid movement"/>
    <property type="evidence" value="ECO:0007669"/>
    <property type="project" value="TreeGrafter"/>
</dbReference>
<evidence type="ECO:0000256" key="5">
    <source>
        <dbReference type="ARBA" id="ARBA00022490"/>
    </source>
</evidence>
<evidence type="ECO:0000256" key="4">
    <source>
        <dbReference type="ARBA" id="ARBA00011738"/>
    </source>
</evidence>
<organism evidence="13">
    <name type="scientific">Pyramimonas obovata</name>
    <dbReference type="NCBI Taxonomy" id="1411642"/>
    <lineage>
        <taxon>Eukaryota</taxon>
        <taxon>Viridiplantae</taxon>
        <taxon>Chlorophyta</taxon>
        <taxon>Pyramimonadophyceae</taxon>
        <taxon>Pyramimonadales</taxon>
        <taxon>Pyramimonadaceae</taxon>
        <taxon>Pyramimonas</taxon>
        <taxon>Pyramimonas incertae sedis</taxon>
    </lineage>
</organism>
<dbReference type="InterPro" id="IPR025986">
    <property type="entry name" value="RPAP3-like_C"/>
</dbReference>
<evidence type="ECO:0000256" key="10">
    <source>
        <dbReference type="ARBA" id="ARBA00049986"/>
    </source>
</evidence>
<feature type="domain" description="Dynein attachment factor N-terminal" evidence="12">
    <location>
        <begin position="18"/>
        <end position="67"/>
    </location>
</feature>
<evidence type="ECO:0000256" key="9">
    <source>
        <dbReference type="ARBA" id="ARBA00023273"/>
    </source>
</evidence>
<sequence length="244" mass="26915">MFGTTGKSLQAKPAKQSREFKNAIAEDKLRSQVNDAKIKAMHDLVDYDTFKNRVSVAHLRPLQADNLRTDVGCSPASLFNPDGTKISAIEADMVNAAALTTSAPQQLPKSSQDFEREWKRNCPTSVDKYKYFLFVPPDLFPQIFKVEITPTMLTDIIVVVNENALQKTGDDAQDCCTSEEMLHIARALSALTGVGRFSLTSRLLAPKAKQALSAIFDRLKAAGASVPNFGYSSEELDTLRAKWI</sequence>
<evidence type="ECO:0000259" key="12">
    <source>
        <dbReference type="Pfam" id="PF15867"/>
    </source>
</evidence>
<dbReference type="GO" id="GO:0036157">
    <property type="term" value="C:outer dynein arm"/>
    <property type="evidence" value="ECO:0007669"/>
    <property type="project" value="InterPro"/>
</dbReference>
<evidence type="ECO:0000256" key="3">
    <source>
        <dbReference type="ARBA" id="ARBA00004496"/>
    </source>
</evidence>
<evidence type="ECO:0000313" key="13">
    <source>
        <dbReference type="EMBL" id="CAD8657144.1"/>
    </source>
</evidence>
<name>A0A7S0N1U1_9CHLO</name>
<keyword evidence="5" id="KW-0963">Cytoplasm</keyword>
<keyword evidence="6" id="KW-0970">Cilium biogenesis/degradation</keyword>
<keyword evidence="8" id="KW-0969">Cilium</keyword>
<comment type="subcellular location">
    <subcellularLocation>
        <location evidence="2">Cell projection</location>
        <location evidence="2">Cilium</location>
        <location evidence="2">Flagellum</location>
    </subcellularLocation>
    <subcellularLocation>
        <location evidence="3">Cytoplasm</location>
    </subcellularLocation>
</comment>
<dbReference type="InterPro" id="IPR042422">
    <property type="entry name" value="CC103"/>
</dbReference>
<dbReference type="InterPro" id="IPR031733">
    <property type="entry name" value="Dynein_attach_N"/>
</dbReference>
<evidence type="ECO:0000256" key="2">
    <source>
        <dbReference type="ARBA" id="ARBA00004230"/>
    </source>
</evidence>
<comment type="similarity">
    <text evidence="10">Belongs to the DNAAF19/PR46b family.</text>
</comment>
<evidence type="ECO:0000256" key="6">
    <source>
        <dbReference type="ARBA" id="ARBA00022794"/>
    </source>
</evidence>
<comment type="subunit">
    <text evidence="4">Homodimer.</text>
</comment>
<dbReference type="AlphaFoldDB" id="A0A7S0N1U1"/>
<dbReference type="EMBL" id="HBFA01009083">
    <property type="protein sequence ID" value="CAD8657144.1"/>
    <property type="molecule type" value="Transcribed_RNA"/>
</dbReference>
<dbReference type="GO" id="GO:0005576">
    <property type="term" value="C:extracellular region"/>
    <property type="evidence" value="ECO:0007669"/>
    <property type="project" value="GOC"/>
</dbReference>
<keyword evidence="9" id="KW-0966">Cell projection</keyword>
<evidence type="ECO:0000256" key="1">
    <source>
        <dbReference type="ARBA" id="ARBA00004048"/>
    </source>
</evidence>
<evidence type="ECO:0000256" key="7">
    <source>
        <dbReference type="ARBA" id="ARBA00022846"/>
    </source>
</evidence>